<dbReference type="InterPro" id="IPR014001">
    <property type="entry name" value="Helicase_ATP-bd"/>
</dbReference>
<dbReference type="Pfam" id="PF00271">
    <property type="entry name" value="Helicase_C"/>
    <property type="match status" value="1"/>
</dbReference>
<dbReference type="OrthoDB" id="423559at2759"/>
<dbReference type="InterPro" id="IPR049730">
    <property type="entry name" value="SNF2/RAD54-like_C"/>
</dbReference>
<dbReference type="Gene3D" id="3.40.50.300">
    <property type="entry name" value="P-loop containing nucleotide triphosphate hydrolases"/>
    <property type="match status" value="1"/>
</dbReference>
<dbReference type="GO" id="GO:0005634">
    <property type="term" value="C:nucleus"/>
    <property type="evidence" value="ECO:0007669"/>
    <property type="project" value="TreeGrafter"/>
</dbReference>
<evidence type="ECO:0000259" key="4">
    <source>
        <dbReference type="PROSITE" id="PS51192"/>
    </source>
</evidence>
<accession>A0A077Z0F3</accession>
<dbReference type="InterPro" id="IPR001650">
    <property type="entry name" value="Helicase_C-like"/>
</dbReference>
<dbReference type="EMBL" id="HG805873">
    <property type="protein sequence ID" value="CDW53912.1"/>
    <property type="molecule type" value="Genomic_DNA"/>
</dbReference>
<dbReference type="GO" id="GO:0006281">
    <property type="term" value="P:DNA repair"/>
    <property type="evidence" value="ECO:0007669"/>
    <property type="project" value="TreeGrafter"/>
</dbReference>
<evidence type="ECO:0000256" key="1">
    <source>
        <dbReference type="ARBA" id="ARBA00022741"/>
    </source>
</evidence>
<feature type="domain" description="Helicase C-terminal" evidence="5">
    <location>
        <begin position="294"/>
        <end position="463"/>
    </location>
</feature>
<evidence type="ECO:0000256" key="3">
    <source>
        <dbReference type="ARBA" id="ARBA00022840"/>
    </source>
</evidence>
<dbReference type="InterPro" id="IPR050628">
    <property type="entry name" value="SNF2_RAD54_helicase_TF"/>
</dbReference>
<name>A0A077Z0F3_TRITR</name>
<dbReference type="GO" id="GO:0016787">
    <property type="term" value="F:hydrolase activity"/>
    <property type="evidence" value="ECO:0007669"/>
    <property type="project" value="UniProtKB-KW"/>
</dbReference>
<gene>
    <name evidence="6" type="ORF">TTRE_0000218101</name>
</gene>
<dbReference type="GO" id="GO:0005524">
    <property type="term" value="F:ATP binding"/>
    <property type="evidence" value="ECO:0007669"/>
    <property type="project" value="UniProtKB-KW"/>
</dbReference>
<dbReference type="AlphaFoldDB" id="A0A077Z0F3"/>
<evidence type="ECO:0000313" key="7">
    <source>
        <dbReference type="Proteomes" id="UP000030665"/>
    </source>
</evidence>
<dbReference type="PROSITE" id="PS51194">
    <property type="entry name" value="HELICASE_CTER"/>
    <property type="match status" value="1"/>
</dbReference>
<dbReference type="PANTHER" id="PTHR45626">
    <property type="entry name" value="TRANSCRIPTION TERMINATION FACTOR 2-RELATED"/>
    <property type="match status" value="1"/>
</dbReference>
<dbReference type="PROSITE" id="PS51192">
    <property type="entry name" value="HELICASE_ATP_BIND_1"/>
    <property type="match status" value="1"/>
</dbReference>
<sequence length="492" mass="55992">MSSVSFLLPAAKKVHFTAPPNGLTCPLMIHQRQALTWLLWREQQVPNGGILADEMGLGKTLSMLSLVVASNSLSPEKVQRSSGLIPSKSTLIICPASILYQWEAEVKQRLRRGLYFVFFQRADFLVFFRLAGYDLVLTTYKIVSSGLSKNKKVSLPLRCFVKLEKCDCPLFSILWNRIILDEAHTIKSPSTDTAQACCRLEALSRWALTGTPIHNNVKDLYSLLKFLRFRPFDDNQVWNTWMQVKTGRIKTSLSSDRLRFNWRNQHAPTTQGSGNIQIIVMLLRLRQACCHMALVKQAFLFLLHFVDSYKALLFFRRSIWTVIVSQWVSLLKIISYHLRKNGITFTSITSKVTPEERTKRVERFNSLSSDPQVMLLSLTAGGVGLNLIGGNHLFILDLHWNPALELQAADRIHRVGQSRPVFIHKLVCVDTIEEKVLDLQQQKLQLAHSVLTGVASNSMQKLSFNDLRFLFELEKGPSASADSQLRRRPFPQ</sequence>
<evidence type="ECO:0000256" key="2">
    <source>
        <dbReference type="ARBA" id="ARBA00022801"/>
    </source>
</evidence>
<keyword evidence="7" id="KW-1185">Reference proteome</keyword>
<dbReference type="Gene3D" id="3.40.50.10810">
    <property type="entry name" value="Tandem AAA-ATPase domain"/>
    <property type="match status" value="1"/>
</dbReference>
<dbReference type="STRING" id="36087.A0A077Z0F3"/>
<dbReference type="CDD" id="cd18793">
    <property type="entry name" value="SF2_C_SNF"/>
    <property type="match status" value="1"/>
</dbReference>
<proteinExistence type="predicted"/>
<evidence type="ECO:0000313" key="6">
    <source>
        <dbReference type="EMBL" id="CDW53912.1"/>
    </source>
</evidence>
<reference evidence="6" key="1">
    <citation type="submission" date="2014-01" db="EMBL/GenBank/DDBJ databases">
        <authorList>
            <person name="Aslett M."/>
        </authorList>
    </citation>
    <scope>NUCLEOTIDE SEQUENCE</scope>
</reference>
<dbReference type="InterPro" id="IPR027417">
    <property type="entry name" value="P-loop_NTPase"/>
</dbReference>
<keyword evidence="3" id="KW-0067">ATP-binding</keyword>
<dbReference type="InterPro" id="IPR038718">
    <property type="entry name" value="SNF2-like_sf"/>
</dbReference>
<dbReference type="SMART" id="SM00490">
    <property type="entry name" value="HELICc"/>
    <property type="match status" value="1"/>
</dbReference>
<organism evidence="6 7">
    <name type="scientific">Trichuris trichiura</name>
    <name type="common">Whipworm</name>
    <name type="synonym">Trichocephalus trichiurus</name>
    <dbReference type="NCBI Taxonomy" id="36087"/>
    <lineage>
        <taxon>Eukaryota</taxon>
        <taxon>Metazoa</taxon>
        <taxon>Ecdysozoa</taxon>
        <taxon>Nematoda</taxon>
        <taxon>Enoplea</taxon>
        <taxon>Dorylaimia</taxon>
        <taxon>Trichinellida</taxon>
        <taxon>Trichuridae</taxon>
        <taxon>Trichuris</taxon>
    </lineage>
</organism>
<dbReference type="Pfam" id="PF00176">
    <property type="entry name" value="SNF2-rel_dom"/>
    <property type="match status" value="1"/>
</dbReference>
<keyword evidence="1" id="KW-0547">Nucleotide-binding</keyword>
<dbReference type="SUPFAM" id="SSF52540">
    <property type="entry name" value="P-loop containing nucleoside triphosphate hydrolases"/>
    <property type="match status" value="2"/>
</dbReference>
<protein>
    <submittedName>
        <fullName evidence="6">Transcription termination factor, RNA polymerase</fullName>
    </submittedName>
</protein>
<feature type="domain" description="Helicase ATP-binding" evidence="4">
    <location>
        <begin position="40"/>
        <end position="230"/>
    </location>
</feature>
<dbReference type="SMART" id="SM00487">
    <property type="entry name" value="DEXDc"/>
    <property type="match status" value="1"/>
</dbReference>
<dbReference type="PANTHER" id="PTHR45626:SF50">
    <property type="entry name" value="TRANSCRIPTION TERMINATION FACTOR 2"/>
    <property type="match status" value="1"/>
</dbReference>
<dbReference type="InterPro" id="IPR000330">
    <property type="entry name" value="SNF2_N"/>
</dbReference>
<dbReference type="Proteomes" id="UP000030665">
    <property type="component" value="Unassembled WGS sequence"/>
</dbReference>
<reference evidence="6" key="2">
    <citation type="submission" date="2014-03" db="EMBL/GenBank/DDBJ databases">
        <title>The whipworm genome and dual-species transcriptomics of an intimate host-pathogen interaction.</title>
        <authorList>
            <person name="Foth B.J."/>
            <person name="Tsai I.J."/>
            <person name="Reid A.J."/>
            <person name="Bancroft A.J."/>
            <person name="Nichol S."/>
            <person name="Tracey A."/>
            <person name="Holroyd N."/>
            <person name="Cotton J.A."/>
            <person name="Stanley E.J."/>
            <person name="Zarowiecki M."/>
            <person name="Liu J.Z."/>
            <person name="Huckvale T."/>
            <person name="Cooper P.J."/>
            <person name="Grencis R.K."/>
            <person name="Berriman M."/>
        </authorList>
    </citation>
    <scope>NUCLEOTIDE SEQUENCE [LARGE SCALE GENOMIC DNA]</scope>
</reference>
<evidence type="ECO:0000259" key="5">
    <source>
        <dbReference type="PROSITE" id="PS51194"/>
    </source>
</evidence>
<keyword evidence="2" id="KW-0378">Hydrolase</keyword>
<dbReference type="GO" id="GO:0008094">
    <property type="term" value="F:ATP-dependent activity, acting on DNA"/>
    <property type="evidence" value="ECO:0007669"/>
    <property type="project" value="TreeGrafter"/>
</dbReference>